<dbReference type="InterPro" id="IPR005467">
    <property type="entry name" value="His_kinase_dom"/>
</dbReference>
<dbReference type="PANTHER" id="PTHR24421:SF58">
    <property type="entry name" value="SIGNAL TRANSDUCTION HISTIDINE-PROTEIN KINASE_PHOSPHATASE UHPB"/>
    <property type="match status" value="1"/>
</dbReference>
<comment type="caution">
    <text evidence="8">The sequence shown here is derived from an EMBL/GenBank/DDBJ whole genome shotgun (WGS) entry which is preliminary data.</text>
</comment>
<dbReference type="Pfam" id="PF07730">
    <property type="entry name" value="HisKA_3"/>
    <property type="match status" value="1"/>
</dbReference>
<evidence type="ECO:0000256" key="3">
    <source>
        <dbReference type="ARBA" id="ARBA00023012"/>
    </source>
</evidence>
<dbReference type="InterPro" id="IPR036890">
    <property type="entry name" value="HATPase_C_sf"/>
</dbReference>
<dbReference type="SUPFAM" id="SSF56988">
    <property type="entry name" value="Anthrax protective antigen"/>
    <property type="match status" value="1"/>
</dbReference>
<dbReference type="InterPro" id="IPR003594">
    <property type="entry name" value="HATPase_dom"/>
</dbReference>
<feature type="domain" description="PA14" evidence="7">
    <location>
        <begin position="213"/>
        <end position="388"/>
    </location>
</feature>
<dbReference type="Gene3D" id="1.20.5.1930">
    <property type="match status" value="1"/>
</dbReference>
<dbReference type="PROSITE" id="PS50109">
    <property type="entry name" value="HIS_KIN"/>
    <property type="match status" value="1"/>
</dbReference>
<organism evidence="8 9">
    <name type="scientific">Pedosphaera parvula (strain Ellin514)</name>
    <dbReference type="NCBI Taxonomy" id="320771"/>
    <lineage>
        <taxon>Bacteria</taxon>
        <taxon>Pseudomonadati</taxon>
        <taxon>Verrucomicrobiota</taxon>
        <taxon>Pedosphaerae</taxon>
        <taxon>Pedosphaerales</taxon>
        <taxon>Pedosphaeraceae</taxon>
        <taxon>Pedosphaera</taxon>
    </lineage>
</organism>
<dbReference type="SUPFAM" id="SSF55874">
    <property type="entry name" value="ATPase domain of HSP90 chaperone/DNA topoisomerase II/histidine kinase"/>
    <property type="match status" value="1"/>
</dbReference>
<keyword evidence="5" id="KW-0812">Transmembrane</keyword>
<protein>
    <submittedName>
        <fullName evidence="8">Histidine kinase</fullName>
    </submittedName>
</protein>
<dbReference type="RefSeq" id="WP_007415671.1">
    <property type="nucleotide sequence ID" value="NZ_ABOX02000018.1"/>
</dbReference>
<dbReference type="CDD" id="cd16917">
    <property type="entry name" value="HATPase_UhpB-NarQ-NarX-like"/>
    <property type="match status" value="1"/>
</dbReference>
<evidence type="ECO:0000256" key="5">
    <source>
        <dbReference type="SAM" id="Phobius"/>
    </source>
</evidence>
<dbReference type="Pfam" id="PF02518">
    <property type="entry name" value="HATPase_c"/>
    <property type="match status" value="1"/>
</dbReference>
<dbReference type="InterPro" id="IPR050482">
    <property type="entry name" value="Sensor_HK_TwoCompSys"/>
</dbReference>
<sequence length="1076" mass="118866" precursor="true">MSHLISLFSAREFASERLFERLCSLLFSLLFLGLCAGAVHEAKADSQYSAATNFAASLAPKVTEIAELLQLNNDERRIDCPIHLEGIVLWVSPKRDMLGLKDNSGVAVIEMEVPGESVRPQMNIIVEGICTVEGERLSLRRRPLVNNEGIHGMIELSGAIFLKAGKHSIHVPWYNHMPPCGLEVSYQGPGMTRQKIPDSALLLPVTTAEGSIRWTSGLNYRAYEGEWSAVPDWSQSEVVAKGVATNFDCSLATRNTNAGLDFTGYLEVPHEGVYTFYLRSDDGSLLTIDDASPRTEVIGTGQWPEPSKISARQHLPPAQQNQWSTVEGTVIFASEQSGTLELELSSGSGRLRVEVAESSGTPAATFLNRRIRATGIARNTYTTDGQRVAGKLLTPGLKQIEVLDAVAENHGQLRPNSAPLPLLATIEEIKHLSREEAQRGYPVKIRGVVTALRREGIFVQDSTWSIYVRMFDLVGGERPRTGDYWEIEGTTYNEFAPNIQARRAVRLGPGTLPEPVRPSWDQLINGSLDTQYMEVQGIATAVETDGMVLLTRAGKIQIRLPEAGLQSIKQYENALIRVRGCVIPARDITTQQIEVGRMDLCNVAITVDEPAPADPFSIPLKSARDLFLFDPRAGALQRVKLSGQILHQRGEELFLADGTNGFRATFIPKVQTRVAVGDRVEVVGFPELGGPTPVLREPLVRVTGHSPLPGPIILPPNAPIRGQYDSTLVKIESRLASISIERADQVLVLQSGAKGFVARLQTRLGRLQDLQPGTRIELTGVYAGQGDRGSGQDTDSFELLLNSPSDVRVLERPSWWTLQRTMVVVGAMAAMICVALVWITLLRRQVEERSQQLTTEMRRHEHTERQRELEQERARIARDLHDDLGAALTQIRFLSALESRDGTVPETTRGRMARVSEKSHELVTSLDEIVWAVNPANDSLPSLATYLCQFAEEFFRATPIRCRLDVDDFLPSVPLTSEVRHNLYLGVREALNNIAKHSQASEVWLRIQGDSQRLRILVEDNGVGLLVPSTVATGEGLANMRRRLESIGGRFECEARVEGGTVCRFELPLKSAEIRP</sequence>
<evidence type="ECO:0000256" key="1">
    <source>
        <dbReference type="ARBA" id="ARBA00022679"/>
    </source>
</evidence>
<dbReference type="InterPro" id="IPR011712">
    <property type="entry name" value="Sig_transdc_His_kin_sub3_dim/P"/>
</dbReference>
<keyword evidence="3" id="KW-0902">Two-component regulatory system</keyword>
<dbReference type="Proteomes" id="UP000003688">
    <property type="component" value="Unassembled WGS sequence"/>
</dbReference>
<keyword evidence="9" id="KW-1185">Reference proteome</keyword>
<keyword evidence="2 8" id="KW-0418">Kinase</keyword>
<dbReference type="InterPro" id="IPR011658">
    <property type="entry name" value="PA14_dom"/>
</dbReference>
<dbReference type="InterPro" id="IPR037524">
    <property type="entry name" value="PA14/GLEYA"/>
</dbReference>
<keyword evidence="5" id="KW-0472">Membrane</keyword>
<name>B9XIM8_PEDPL</name>
<evidence type="ECO:0000259" key="7">
    <source>
        <dbReference type="PROSITE" id="PS51820"/>
    </source>
</evidence>
<dbReference type="GO" id="GO:0000155">
    <property type="term" value="F:phosphorelay sensor kinase activity"/>
    <property type="evidence" value="ECO:0007669"/>
    <property type="project" value="InterPro"/>
</dbReference>
<keyword evidence="5" id="KW-1133">Transmembrane helix</keyword>
<proteinExistence type="predicted"/>
<keyword evidence="4" id="KW-0175">Coiled coil</keyword>
<dbReference type="STRING" id="320771.Cflav_PD2987"/>
<feature type="domain" description="Histidine kinase" evidence="6">
    <location>
        <begin position="875"/>
        <end position="1071"/>
    </location>
</feature>
<accession>B9XIM8</accession>
<evidence type="ECO:0000313" key="9">
    <source>
        <dbReference type="Proteomes" id="UP000003688"/>
    </source>
</evidence>
<evidence type="ECO:0000256" key="4">
    <source>
        <dbReference type="SAM" id="Coils"/>
    </source>
</evidence>
<dbReference type="EMBL" id="ABOX02000018">
    <property type="protein sequence ID" value="EEF60291.1"/>
    <property type="molecule type" value="Genomic_DNA"/>
</dbReference>
<dbReference type="OrthoDB" id="180914at2"/>
<dbReference type="PROSITE" id="PS51820">
    <property type="entry name" value="PA14"/>
    <property type="match status" value="1"/>
</dbReference>
<dbReference type="PANTHER" id="PTHR24421">
    <property type="entry name" value="NITRATE/NITRITE SENSOR PROTEIN NARX-RELATED"/>
    <property type="match status" value="1"/>
</dbReference>
<dbReference type="GO" id="GO:0046983">
    <property type="term" value="F:protein dimerization activity"/>
    <property type="evidence" value="ECO:0007669"/>
    <property type="project" value="InterPro"/>
</dbReference>
<feature type="coiled-coil region" evidence="4">
    <location>
        <begin position="843"/>
        <end position="879"/>
    </location>
</feature>
<evidence type="ECO:0000313" key="8">
    <source>
        <dbReference type="EMBL" id="EEF60291.1"/>
    </source>
</evidence>
<evidence type="ECO:0000256" key="2">
    <source>
        <dbReference type="ARBA" id="ARBA00022777"/>
    </source>
</evidence>
<dbReference type="AlphaFoldDB" id="B9XIM8"/>
<keyword evidence="1" id="KW-0808">Transferase</keyword>
<reference evidence="8 9" key="1">
    <citation type="journal article" date="2011" name="J. Bacteriol.">
        <title>Genome sequence of 'Pedosphaera parvula' Ellin514, an aerobic Verrucomicrobial isolate from pasture soil.</title>
        <authorList>
            <person name="Kant R."/>
            <person name="van Passel M.W."/>
            <person name="Sangwan P."/>
            <person name="Palva A."/>
            <person name="Lucas S."/>
            <person name="Copeland A."/>
            <person name="Lapidus A."/>
            <person name="Glavina Del Rio T."/>
            <person name="Dalin E."/>
            <person name="Tice H."/>
            <person name="Bruce D."/>
            <person name="Goodwin L."/>
            <person name="Pitluck S."/>
            <person name="Chertkov O."/>
            <person name="Larimer F.W."/>
            <person name="Land M.L."/>
            <person name="Hauser L."/>
            <person name="Brettin T.S."/>
            <person name="Detter J.C."/>
            <person name="Han S."/>
            <person name="de Vos W.M."/>
            <person name="Janssen P.H."/>
            <person name="Smidt H."/>
        </authorList>
    </citation>
    <scope>NUCLEOTIDE SEQUENCE [LARGE SCALE GENOMIC DNA]</scope>
    <source>
        <strain evidence="8 9">Ellin514</strain>
    </source>
</reference>
<dbReference type="Gene3D" id="3.30.565.10">
    <property type="entry name" value="Histidine kinase-like ATPase, C-terminal domain"/>
    <property type="match status" value="1"/>
</dbReference>
<dbReference type="GO" id="GO:0016020">
    <property type="term" value="C:membrane"/>
    <property type="evidence" value="ECO:0007669"/>
    <property type="project" value="InterPro"/>
</dbReference>
<gene>
    <name evidence="8" type="ORF">Cflav_PD2987</name>
</gene>
<feature type="transmembrane region" description="Helical" evidence="5">
    <location>
        <begin position="822"/>
        <end position="842"/>
    </location>
</feature>
<dbReference type="Pfam" id="PF07691">
    <property type="entry name" value="PA14"/>
    <property type="match status" value="1"/>
</dbReference>
<dbReference type="SMART" id="SM00387">
    <property type="entry name" value="HATPase_c"/>
    <property type="match status" value="1"/>
</dbReference>
<evidence type="ECO:0000259" key="6">
    <source>
        <dbReference type="PROSITE" id="PS50109"/>
    </source>
</evidence>